<evidence type="ECO:0000313" key="2">
    <source>
        <dbReference type="Proteomes" id="UP000236248"/>
    </source>
</evidence>
<protein>
    <recommendedName>
        <fullName evidence="3">Exo-alpha-sialidase</fullName>
    </recommendedName>
</protein>
<dbReference type="EMBL" id="LT981265">
    <property type="protein sequence ID" value="SPC33637.1"/>
    <property type="molecule type" value="Genomic_DNA"/>
</dbReference>
<proteinExistence type="predicted"/>
<gene>
    <name evidence="1" type="ORF">NCAV_0443</name>
</gene>
<reference evidence="2" key="1">
    <citation type="submission" date="2018-01" db="EMBL/GenBank/DDBJ databases">
        <authorList>
            <person name="Kerou L M."/>
        </authorList>
    </citation>
    <scope>NUCLEOTIDE SEQUENCE [LARGE SCALE GENOMIC DNA]</scope>
    <source>
        <strain evidence="2">SCU2</strain>
    </source>
</reference>
<dbReference type="InterPro" id="IPR036278">
    <property type="entry name" value="Sialidase_sf"/>
</dbReference>
<dbReference type="RefSeq" id="WP_172437510.1">
    <property type="nucleotide sequence ID" value="NZ_LT981265.1"/>
</dbReference>
<evidence type="ECO:0000313" key="1">
    <source>
        <dbReference type="EMBL" id="SPC33637.1"/>
    </source>
</evidence>
<dbReference type="GeneID" id="41594537"/>
<evidence type="ECO:0008006" key="3">
    <source>
        <dbReference type="Google" id="ProtNLM"/>
    </source>
</evidence>
<sequence length="280" mass="31007">MILSDSGTSWQANNSVNDRSVQGCNIAVNTSNGIIYVAWTKLTGDNTVSIRMKRSFDNGNTFDNTQIIARPNRIRTSAGTCTDAFDCVIGITINDQQSGFRVNNFPYLAIDSSNNLHLTWTGYNSTASPPNTNIMYRKITNCTTQGQNCSISSAVNVVNEGTANKDQFLPSITFSSRTNTLIITALDRRDSTNNTLWRPTSYHCHLNVNTCTSSSHWSTSSKGPQSTNADTEGTQTKTHTYIGSYYSVTTGSREAYNVWLDNRTVNLDSKLRIWLDRTTT</sequence>
<dbReference type="KEGG" id="ncv:NCAV_0443"/>
<dbReference type="AlphaFoldDB" id="A0A2K5APV4"/>
<dbReference type="Proteomes" id="UP000236248">
    <property type="component" value="Chromosome NCAV"/>
</dbReference>
<keyword evidence="2" id="KW-1185">Reference proteome</keyword>
<name>A0A2K5APV4_9ARCH</name>
<organism evidence="1 2">
    <name type="scientific">Candidatus Nitrosocaldus cavascurensis</name>
    <dbReference type="NCBI Taxonomy" id="2058097"/>
    <lineage>
        <taxon>Archaea</taxon>
        <taxon>Nitrososphaerota</taxon>
        <taxon>Nitrososphaeria</taxon>
        <taxon>Candidatus Nitrosocaldales</taxon>
        <taxon>Candidatus Nitrosocaldaceae</taxon>
        <taxon>Candidatus Nitrosocaldus</taxon>
    </lineage>
</organism>
<dbReference type="SUPFAM" id="SSF50939">
    <property type="entry name" value="Sialidases"/>
    <property type="match status" value="1"/>
</dbReference>
<accession>A0A2K5APV4</accession>